<sequence length="236" mass="26270">MFQLTLFKGAYIMSPGYVPGAGHHQAENVPTAVGCPGGDITCMRSVKYTTLMTIGSEVASNYSYQLQPRVDGDIVADTYEAQLYQKDFNFSGLLVIYHERHEENRQSSSFGFGITGKNLALTHALHNETWNAIVNLGLATHGTDQTYYWYNTYSTVPANGLNSSSSSSVNVTRTMQQYLPAFVLTGNPNTLWPDDKIYCPKYGNATNTISFNTTMSIAFDDLANDKSLFWNKALWY</sequence>
<dbReference type="Gene3D" id="3.40.50.1820">
    <property type="entry name" value="alpha/beta hydrolase"/>
    <property type="match status" value="2"/>
</dbReference>
<dbReference type="InterPro" id="IPR029058">
    <property type="entry name" value="AB_hydrolase_fold"/>
</dbReference>
<accession>A0A318YWE3</accession>
<proteinExistence type="predicted"/>
<gene>
    <name evidence="1" type="ORF">BO87DRAFT_443387</name>
</gene>
<dbReference type="AlphaFoldDB" id="A0A318YWE3"/>
<dbReference type="GeneID" id="37130551"/>
<reference evidence="1" key="1">
    <citation type="submission" date="2016-12" db="EMBL/GenBank/DDBJ databases">
        <title>The genomes of Aspergillus section Nigri reveals drivers in fungal speciation.</title>
        <authorList>
            <consortium name="DOE Joint Genome Institute"/>
            <person name="Vesth T.C."/>
            <person name="Nybo J."/>
            <person name="Theobald S."/>
            <person name="Brandl J."/>
            <person name="Frisvad J.C."/>
            <person name="Nielsen K.F."/>
            <person name="Lyhne E.K."/>
            <person name="Kogle M.E."/>
            <person name="Kuo A."/>
            <person name="Riley R."/>
            <person name="Clum A."/>
            <person name="Nolan M."/>
            <person name="Lipzen A."/>
            <person name="Salamov A."/>
            <person name="Henrissat B."/>
            <person name="Wiebenga A."/>
            <person name="De Vries R.P."/>
            <person name="Grigoriev I.V."/>
            <person name="Mortensen U.H."/>
            <person name="Andersen M.R."/>
            <person name="Baker S.E."/>
        </authorList>
    </citation>
    <scope>NUCLEOTIDE SEQUENCE [LARGE SCALE GENOMIC DNA]</scope>
    <source>
        <strain evidence="1">CBS 115656</strain>
    </source>
</reference>
<evidence type="ECO:0000313" key="2">
    <source>
        <dbReference type="Proteomes" id="UP000247647"/>
    </source>
</evidence>
<organism evidence="1 2">
    <name type="scientific">Aspergillus neoniger (strain CBS 115656)</name>
    <dbReference type="NCBI Taxonomy" id="1448310"/>
    <lineage>
        <taxon>Eukaryota</taxon>
        <taxon>Fungi</taxon>
        <taxon>Dikarya</taxon>
        <taxon>Ascomycota</taxon>
        <taxon>Pezizomycotina</taxon>
        <taxon>Eurotiomycetes</taxon>
        <taxon>Eurotiomycetidae</taxon>
        <taxon>Eurotiales</taxon>
        <taxon>Aspergillaceae</taxon>
        <taxon>Aspergillus</taxon>
        <taxon>Aspergillus subgen. Circumdati</taxon>
    </lineage>
</organism>
<name>A0A318YWE3_ASPNB</name>
<keyword evidence="2" id="KW-1185">Reference proteome</keyword>
<dbReference type="EMBL" id="KZ821447">
    <property type="protein sequence ID" value="PYH38876.1"/>
    <property type="molecule type" value="Genomic_DNA"/>
</dbReference>
<evidence type="ECO:0000313" key="1">
    <source>
        <dbReference type="EMBL" id="PYH38876.1"/>
    </source>
</evidence>
<dbReference type="OrthoDB" id="408631at2759"/>
<dbReference type="RefSeq" id="XP_025484354.1">
    <property type="nucleotide sequence ID" value="XM_025628095.1"/>
</dbReference>
<evidence type="ECO:0008006" key="3">
    <source>
        <dbReference type="Google" id="ProtNLM"/>
    </source>
</evidence>
<protein>
    <recommendedName>
        <fullName evidence="3">Alpha/beta-hydrolase</fullName>
    </recommendedName>
</protein>
<dbReference type="SUPFAM" id="SSF53474">
    <property type="entry name" value="alpha/beta-Hydrolases"/>
    <property type="match status" value="1"/>
</dbReference>
<dbReference type="Proteomes" id="UP000247647">
    <property type="component" value="Unassembled WGS sequence"/>
</dbReference>